<feature type="non-terminal residue" evidence="1">
    <location>
        <position position="123"/>
    </location>
</feature>
<evidence type="ECO:0000313" key="1">
    <source>
        <dbReference type="EMBL" id="CAG8501287.1"/>
    </source>
</evidence>
<reference evidence="1" key="1">
    <citation type="submission" date="2021-06" db="EMBL/GenBank/DDBJ databases">
        <authorList>
            <person name="Kallberg Y."/>
            <person name="Tangrot J."/>
            <person name="Rosling A."/>
        </authorList>
    </citation>
    <scope>NUCLEOTIDE SEQUENCE</scope>
    <source>
        <strain evidence="1">AU212A</strain>
    </source>
</reference>
<comment type="caution">
    <text evidence="1">The sequence shown here is derived from an EMBL/GenBank/DDBJ whole genome shotgun (WGS) entry which is preliminary data.</text>
</comment>
<keyword evidence="2" id="KW-1185">Reference proteome</keyword>
<protein>
    <submittedName>
        <fullName evidence="1">3823_t:CDS:1</fullName>
    </submittedName>
</protein>
<evidence type="ECO:0000313" key="2">
    <source>
        <dbReference type="Proteomes" id="UP000789860"/>
    </source>
</evidence>
<dbReference type="EMBL" id="CAJVPM010003433">
    <property type="protein sequence ID" value="CAG8501287.1"/>
    <property type="molecule type" value="Genomic_DNA"/>
</dbReference>
<name>A0ACA9KZ05_9GLOM</name>
<dbReference type="Proteomes" id="UP000789860">
    <property type="component" value="Unassembled WGS sequence"/>
</dbReference>
<accession>A0ACA9KZ05</accession>
<gene>
    <name evidence="1" type="ORF">SCALOS_LOCUS3253</name>
</gene>
<proteinExistence type="predicted"/>
<sequence length="123" mass="14900">MPLFFWLLDTAIINAYRIIRTSGSTKEHKEFRYELVWDLIDFANDTGVQLRNSFNNSKGEESEKKTKRSKTTKHFKLSDKRLVPENHLVEWREQREACRWCTWLAHEGKLDMDRKSPYRSNYW</sequence>
<organism evidence="1 2">
    <name type="scientific">Scutellospora calospora</name>
    <dbReference type="NCBI Taxonomy" id="85575"/>
    <lineage>
        <taxon>Eukaryota</taxon>
        <taxon>Fungi</taxon>
        <taxon>Fungi incertae sedis</taxon>
        <taxon>Mucoromycota</taxon>
        <taxon>Glomeromycotina</taxon>
        <taxon>Glomeromycetes</taxon>
        <taxon>Diversisporales</taxon>
        <taxon>Gigasporaceae</taxon>
        <taxon>Scutellospora</taxon>
    </lineage>
</organism>